<sequence length="239" mass="26446">MDSRASRCPTSMPPVRSLQSERSAKANFLSLPKGIRNSIYNEVLTLPCPLYLFQEPGSQVETFAPDRPSGWPAMLYINRQIHSEASAVLYRTNQFHLVDITQEQLNLLQSFLDGIGPVNAASLSHLCLNFPVVESKNGHLGKLKLRDDGLQSLKLLQDKCTNLSTLETLVHNKNAAIFRKTDDSLREALSLVDAQVKAIPSLKRVIVRFVVHDGVPTTSAKALMEGRGWVVISGDGNER</sequence>
<keyword evidence="2" id="KW-1185">Reference proteome</keyword>
<dbReference type="AlphaFoldDB" id="A0A9P4GH18"/>
<dbReference type="PANTHER" id="PTHR42085:SF8">
    <property type="entry name" value="F-BOX DOMAIN-CONTAINING PROTEIN"/>
    <property type="match status" value="1"/>
</dbReference>
<dbReference type="OrthoDB" id="62952at2759"/>
<dbReference type="InterPro" id="IPR038883">
    <property type="entry name" value="AN11006-like"/>
</dbReference>
<evidence type="ECO:0000313" key="2">
    <source>
        <dbReference type="Proteomes" id="UP000800039"/>
    </source>
</evidence>
<dbReference type="GeneID" id="63850533"/>
<gene>
    <name evidence="1" type="ORF">K460DRAFT_365986</name>
</gene>
<reference evidence="1" key="1">
    <citation type="submission" date="2020-01" db="EMBL/GenBank/DDBJ databases">
        <authorList>
            <consortium name="DOE Joint Genome Institute"/>
            <person name="Haridas S."/>
            <person name="Albert R."/>
            <person name="Binder M."/>
            <person name="Bloem J."/>
            <person name="Labutti K."/>
            <person name="Salamov A."/>
            <person name="Andreopoulos B."/>
            <person name="Baker S.E."/>
            <person name="Barry K."/>
            <person name="Bills G."/>
            <person name="Bluhm B.H."/>
            <person name="Cannon C."/>
            <person name="Castanera R."/>
            <person name="Culley D.E."/>
            <person name="Daum C."/>
            <person name="Ezra D."/>
            <person name="Gonzalez J.B."/>
            <person name="Henrissat B."/>
            <person name="Kuo A."/>
            <person name="Liang C."/>
            <person name="Lipzen A."/>
            <person name="Lutzoni F."/>
            <person name="Magnuson J."/>
            <person name="Mondo S."/>
            <person name="Nolan M."/>
            <person name="Ohm R."/>
            <person name="Pangilinan J."/>
            <person name="Park H.-J."/>
            <person name="Ramirez L."/>
            <person name="Alfaro M."/>
            <person name="Sun H."/>
            <person name="Tritt A."/>
            <person name="Yoshinaga Y."/>
            <person name="Zwiers L.-H."/>
            <person name="Turgeon B.G."/>
            <person name="Goodwin S.B."/>
            <person name="Spatafora J.W."/>
            <person name="Crous P.W."/>
            <person name="Grigoriev I.V."/>
        </authorList>
    </citation>
    <scope>NUCLEOTIDE SEQUENCE</scope>
    <source>
        <strain evidence="1">CBS 394.84</strain>
    </source>
</reference>
<dbReference type="PANTHER" id="PTHR42085">
    <property type="entry name" value="F-BOX DOMAIN-CONTAINING PROTEIN"/>
    <property type="match status" value="1"/>
</dbReference>
<evidence type="ECO:0000313" key="1">
    <source>
        <dbReference type="EMBL" id="KAF1845094.1"/>
    </source>
</evidence>
<proteinExistence type="predicted"/>
<accession>A0A9P4GH18</accession>
<dbReference type="EMBL" id="ML976616">
    <property type="protein sequence ID" value="KAF1845094.1"/>
    <property type="molecule type" value="Genomic_DNA"/>
</dbReference>
<name>A0A9P4GH18_9PLEO</name>
<organism evidence="1 2">
    <name type="scientific">Cucurbitaria berberidis CBS 394.84</name>
    <dbReference type="NCBI Taxonomy" id="1168544"/>
    <lineage>
        <taxon>Eukaryota</taxon>
        <taxon>Fungi</taxon>
        <taxon>Dikarya</taxon>
        <taxon>Ascomycota</taxon>
        <taxon>Pezizomycotina</taxon>
        <taxon>Dothideomycetes</taxon>
        <taxon>Pleosporomycetidae</taxon>
        <taxon>Pleosporales</taxon>
        <taxon>Pleosporineae</taxon>
        <taxon>Cucurbitariaceae</taxon>
        <taxon>Cucurbitaria</taxon>
    </lineage>
</organism>
<dbReference type="RefSeq" id="XP_040787657.1">
    <property type="nucleotide sequence ID" value="XM_040933282.1"/>
</dbReference>
<comment type="caution">
    <text evidence="1">The sequence shown here is derived from an EMBL/GenBank/DDBJ whole genome shotgun (WGS) entry which is preliminary data.</text>
</comment>
<dbReference type="Proteomes" id="UP000800039">
    <property type="component" value="Unassembled WGS sequence"/>
</dbReference>
<protein>
    <submittedName>
        <fullName evidence="1">Uncharacterized protein</fullName>
    </submittedName>
</protein>